<protein>
    <recommendedName>
        <fullName evidence="1">Heterokaryon incompatibility domain-containing protein</fullName>
    </recommendedName>
</protein>
<dbReference type="PANTHER" id="PTHR39596:SF2">
    <property type="entry name" value="HET DOMAIN PROTEIN (AFU_ORTHOLOGUE AFUA_1G17550)-RELATED"/>
    <property type="match status" value="1"/>
</dbReference>
<reference evidence="2" key="1">
    <citation type="journal article" date="2014" name="Genome Announc.">
        <title>Complete sequencing and chromosome-scale genome assembly of the industrial progenitor strain P2niaD18 from the penicillin producer Penicillium chrysogenum.</title>
        <authorList>
            <person name="Specht T."/>
            <person name="Dahlmann T.A."/>
            <person name="Zadra I."/>
            <person name="Kurnsteiner H."/>
            <person name="Kuck U."/>
        </authorList>
    </citation>
    <scope>NUCLEOTIDE SEQUENCE [LARGE SCALE GENOMIC DNA]</scope>
    <source>
        <strain evidence="2">P2niaD18</strain>
    </source>
</reference>
<sequence length="730" mass="80625">MLSRILMIESQHPKPPPFIFADTLWLGAPHDGYDLVPLQDYRALRLQSCTRQNSSPQSRAAMLQALLTFGLLEAVTETKVAECTLLHPLPSKENLEPRMVITSANIPRLLANWRSRIRSLASEAPDQATRWSCRVQTALKQALALLEAEVLRPGFSVFRAAGLDERDHAQILIQIGSLAEMVVSSSYVFPVNSPRQGFSWSFLLATTPVVKDEMVASGWCPFTIEVLSETVKMLAYARVCPPMVRESGSSTSTAHMHRQCSKKACVANNIPDSGAYEPRHVVSPCACRKLEAGKDVVDLLLDGRVPVIKTKPAMQDTHEPALCAADAASTTYIAISHVWADGLGSTAEAGIPSCQITRLSAMVQKIAPNSFTFWLDSLCVPARKDMRKKAIGLMAQTYRNASAVLVLDSTLQSTPLSAPRELKLLRVISSPWMQRLWTLQEAILSKEVIFAFADNQLAPLAELIPSGEDLLANAVAADLASEIFRLQKYKERILTLSDISSALRWRTSSKPADETLAIAGLFDTNDKVNAFTLAGLPAEKRMASFLLSLRHLPYNIIFLSGRKLTEPAFRWAPTTFMRAVESTLSFGLGHVTCTPSGLLAEYPVIYFPSTVMDNQSRWFIRDVARNRVYKAVDLYLGDEAEAIGAPVRYSCNIVLLMQVPRSYQMTYGVVAWGGTEPSVDVEGDEEQPRIVCEFRKRVLFQHVMESEMVGENAGPLVVQGKAGRMRVKVV</sequence>
<gene>
    <name evidence="2" type="ORF">EN45_087040</name>
</gene>
<dbReference type="PANTHER" id="PTHR39596">
    <property type="match status" value="1"/>
</dbReference>
<evidence type="ECO:0000259" key="1">
    <source>
        <dbReference type="Pfam" id="PF06985"/>
    </source>
</evidence>
<dbReference type="AlphaFoldDB" id="A0A162C022"/>
<dbReference type="InterPro" id="IPR010730">
    <property type="entry name" value="HET"/>
</dbReference>
<evidence type="ECO:0000313" key="2">
    <source>
        <dbReference type="EMBL" id="KZN84563.1"/>
    </source>
</evidence>
<feature type="domain" description="Heterokaryon incompatibility" evidence="1">
    <location>
        <begin position="332"/>
        <end position="412"/>
    </location>
</feature>
<proteinExistence type="predicted"/>
<dbReference type="EMBL" id="CM002800">
    <property type="protein sequence ID" value="KZN84563.1"/>
    <property type="molecule type" value="Genomic_DNA"/>
</dbReference>
<dbReference type="Pfam" id="PF06985">
    <property type="entry name" value="HET"/>
    <property type="match status" value="1"/>
</dbReference>
<organism evidence="2">
    <name type="scientific">Penicillium chrysogenum</name>
    <name type="common">Penicillium notatum</name>
    <dbReference type="NCBI Taxonomy" id="5076"/>
    <lineage>
        <taxon>Eukaryota</taxon>
        <taxon>Fungi</taxon>
        <taxon>Dikarya</taxon>
        <taxon>Ascomycota</taxon>
        <taxon>Pezizomycotina</taxon>
        <taxon>Eurotiomycetes</taxon>
        <taxon>Eurotiomycetidae</taxon>
        <taxon>Eurotiales</taxon>
        <taxon>Aspergillaceae</taxon>
        <taxon>Penicillium</taxon>
        <taxon>Penicillium chrysogenum species complex</taxon>
    </lineage>
</organism>
<dbReference type="Proteomes" id="UP000076449">
    <property type="component" value="Chromosome III"/>
</dbReference>
<name>A0A162C022_PENCH</name>
<accession>A0A162C022</accession>